<evidence type="ECO:0000313" key="3">
    <source>
        <dbReference type="Proteomes" id="UP001354931"/>
    </source>
</evidence>
<comment type="caution">
    <text evidence="2">The sequence shown here is derived from an EMBL/GenBank/DDBJ whole genome shotgun (WGS) entry which is preliminary data.</text>
</comment>
<accession>A0ABU6F0S5</accession>
<evidence type="ECO:0000256" key="1">
    <source>
        <dbReference type="SAM" id="MobiDB-lite"/>
    </source>
</evidence>
<reference evidence="2 3" key="1">
    <citation type="submission" date="2022-10" db="EMBL/GenBank/DDBJ databases">
        <authorList>
            <person name="Xie J."/>
            <person name="Shen N."/>
        </authorList>
    </citation>
    <scope>NUCLEOTIDE SEQUENCE [LARGE SCALE GENOMIC DNA]</scope>
    <source>
        <strain evidence="2 3">YIM65594</strain>
    </source>
</reference>
<evidence type="ECO:0000313" key="2">
    <source>
        <dbReference type="EMBL" id="MEB8337596.1"/>
    </source>
</evidence>
<feature type="region of interest" description="Disordered" evidence="1">
    <location>
        <begin position="70"/>
        <end position="142"/>
    </location>
</feature>
<proteinExistence type="predicted"/>
<sequence>MPAYVDGSGGAEVGGPLVGGVEGADVGSAAGPEGAGAAPDLEAFGDFEALGEADFDADADFDAERVAEGWPEAAGPAAPSACRPPGTKYSAAAAPHATSTTPATANSQARERPRRESVLTAAVSAPRGAAGEPGEGPSGTAA</sequence>
<feature type="compositionally biased region" description="Gly residues" evidence="1">
    <location>
        <begin position="131"/>
        <end position="142"/>
    </location>
</feature>
<feature type="compositionally biased region" description="Low complexity" evidence="1">
    <location>
        <begin position="23"/>
        <end position="39"/>
    </location>
</feature>
<keyword evidence="3" id="KW-1185">Reference proteome</keyword>
<gene>
    <name evidence="2" type="ORF">OKJ99_08735</name>
</gene>
<feature type="non-terminal residue" evidence="2">
    <location>
        <position position="142"/>
    </location>
</feature>
<feature type="compositionally biased region" description="Low complexity" evidence="1">
    <location>
        <begin position="71"/>
        <end position="105"/>
    </location>
</feature>
<protein>
    <submittedName>
        <fullName evidence="2">Uncharacterized protein</fullName>
    </submittedName>
</protein>
<dbReference type="Proteomes" id="UP001354931">
    <property type="component" value="Unassembled WGS sequence"/>
</dbReference>
<feature type="compositionally biased region" description="Gly residues" evidence="1">
    <location>
        <begin position="7"/>
        <end position="22"/>
    </location>
</feature>
<feature type="region of interest" description="Disordered" evidence="1">
    <location>
        <begin position="1"/>
        <end position="41"/>
    </location>
</feature>
<organism evidence="2 3">
    <name type="scientific">Streptomyces endophyticus</name>
    <dbReference type="NCBI Taxonomy" id="714166"/>
    <lineage>
        <taxon>Bacteria</taxon>
        <taxon>Bacillati</taxon>
        <taxon>Actinomycetota</taxon>
        <taxon>Actinomycetes</taxon>
        <taxon>Kitasatosporales</taxon>
        <taxon>Streptomycetaceae</taxon>
        <taxon>Streptomyces</taxon>
    </lineage>
</organism>
<name>A0ABU6F0S5_9ACTN</name>
<dbReference type="EMBL" id="JAOZYC010000065">
    <property type="protein sequence ID" value="MEB8337596.1"/>
    <property type="molecule type" value="Genomic_DNA"/>
</dbReference>